<comment type="caution">
    <text evidence="1">The sequence shown here is derived from an EMBL/GenBank/DDBJ whole genome shotgun (WGS) entry which is preliminary data.</text>
</comment>
<protein>
    <submittedName>
        <fullName evidence="1">Uncharacterized protein</fullName>
    </submittedName>
</protein>
<dbReference type="EMBL" id="CBSW010000008">
    <property type="protein sequence ID" value="CDG95125.1"/>
    <property type="molecule type" value="Genomic_DNA"/>
</dbReference>
<name>A0A077NAW6_XENBV</name>
<reference evidence="1" key="1">
    <citation type="submission" date="2013-07" db="EMBL/GenBank/DDBJ databases">
        <title>Sub-species coevolution in mutualistic symbiosis.</title>
        <authorList>
            <person name="Murfin K."/>
            <person name="Klassen J."/>
            <person name="Lee M."/>
            <person name="Forst S."/>
            <person name="Stock P."/>
            <person name="Goodrich-Blair H."/>
        </authorList>
    </citation>
    <scope>NUCLEOTIDE SEQUENCE [LARGE SCALE GENOMIC DNA]</scope>
    <source>
        <strain evidence="1">Puntauvense</strain>
    </source>
</reference>
<dbReference type="Proteomes" id="UP000028511">
    <property type="component" value="Unassembled WGS sequence"/>
</dbReference>
<organism evidence="1 2">
    <name type="scientific">Xenorhabdus bovienii str. puntauvense</name>
    <dbReference type="NCBI Taxonomy" id="1398201"/>
    <lineage>
        <taxon>Bacteria</taxon>
        <taxon>Pseudomonadati</taxon>
        <taxon>Pseudomonadota</taxon>
        <taxon>Gammaproteobacteria</taxon>
        <taxon>Enterobacterales</taxon>
        <taxon>Morganellaceae</taxon>
        <taxon>Xenorhabdus</taxon>
    </lineage>
</organism>
<evidence type="ECO:0000313" key="2">
    <source>
        <dbReference type="Proteomes" id="UP000028511"/>
    </source>
</evidence>
<accession>A0A077NAW6</accession>
<gene>
    <name evidence="1" type="ORF">XBP1_1050016</name>
</gene>
<proteinExistence type="predicted"/>
<sequence length="149" mass="16944">MTSLMTKHIVSETGERLKLLVDGSSGVPLFYPNLYSTSQIRGAAKSVATIQSYITSMKVLYSWAAEYSVDIEDRWKRAEWLKVWEIDSLRDSCSLPLRSSSEQKKKIVNIKQGRSTTTASVKAMRCRHVTQRLSLCYIIWVFGEVSCLI</sequence>
<dbReference type="AlphaFoldDB" id="A0A077NAW6"/>
<dbReference type="HOGENOM" id="CLU_1748951_0_0_6"/>
<evidence type="ECO:0000313" key="1">
    <source>
        <dbReference type="EMBL" id="CDG95125.1"/>
    </source>
</evidence>